<evidence type="ECO:0000256" key="9">
    <source>
        <dbReference type="ARBA" id="ARBA00022917"/>
    </source>
</evidence>
<organism evidence="14 15">
    <name type="scientific">Microbotryum silenes-dioicae</name>
    <dbReference type="NCBI Taxonomy" id="796604"/>
    <lineage>
        <taxon>Eukaryota</taxon>
        <taxon>Fungi</taxon>
        <taxon>Dikarya</taxon>
        <taxon>Basidiomycota</taxon>
        <taxon>Pucciniomycotina</taxon>
        <taxon>Microbotryomycetes</taxon>
        <taxon>Microbotryales</taxon>
        <taxon>Microbotryaceae</taxon>
        <taxon>Microbotryum</taxon>
    </lineage>
</organism>
<feature type="compositionally biased region" description="Low complexity" evidence="13">
    <location>
        <begin position="1"/>
        <end position="18"/>
    </location>
</feature>
<keyword evidence="9 12" id="KW-0648">Protein biosynthesis</keyword>
<dbReference type="NCBIfam" id="TIGR00233">
    <property type="entry name" value="trpS"/>
    <property type="match status" value="1"/>
</dbReference>
<evidence type="ECO:0000256" key="10">
    <source>
        <dbReference type="ARBA" id="ARBA00023146"/>
    </source>
</evidence>
<dbReference type="Gene3D" id="1.10.240.10">
    <property type="entry name" value="Tyrosyl-Transfer RNA Synthetase"/>
    <property type="match status" value="1"/>
</dbReference>
<evidence type="ECO:0000256" key="11">
    <source>
        <dbReference type="ARBA" id="ARBA00030268"/>
    </source>
</evidence>
<dbReference type="Pfam" id="PF00579">
    <property type="entry name" value="tRNA-synt_1b"/>
    <property type="match status" value="1"/>
</dbReference>
<dbReference type="PANTHER" id="PTHR10055">
    <property type="entry name" value="TRYPTOPHANYL-TRNA SYNTHETASE"/>
    <property type="match status" value="1"/>
</dbReference>
<evidence type="ECO:0000313" key="14">
    <source>
        <dbReference type="EMBL" id="SGY62314.1"/>
    </source>
</evidence>
<accession>A0A2X0MAQ3</accession>
<evidence type="ECO:0000256" key="12">
    <source>
        <dbReference type="RuleBase" id="RU363036"/>
    </source>
</evidence>
<dbReference type="Proteomes" id="UP000249464">
    <property type="component" value="Unassembled WGS sequence"/>
</dbReference>
<dbReference type="FunFam" id="1.10.240.10:FF:000003">
    <property type="entry name" value="Tryptophan--tRNA ligase, cytoplasmic"/>
    <property type="match status" value="1"/>
</dbReference>
<feature type="compositionally biased region" description="Acidic residues" evidence="13">
    <location>
        <begin position="67"/>
        <end position="77"/>
    </location>
</feature>
<evidence type="ECO:0000256" key="13">
    <source>
        <dbReference type="SAM" id="MobiDB-lite"/>
    </source>
</evidence>
<reference evidence="14 15" key="1">
    <citation type="submission" date="2016-11" db="EMBL/GenBank/DDBJ databases">
        <authorList>
            <person name="Jaros S."/>
            <person name="Januszkiewicz K."/>
            <person name="Wedrychowicz H."/>
        </authorList>
    </citation>
    <scope>NUCLEOTIDE SEQUENCE [LARGE SCALE GENOMIC DNA]</scope>
</reference>
<dbReference type="PROSITE" id="PS00178">
    <property type="entry name" value="AA_TRNA_LIGASE_I"/>
    <property type="match status" value="1"/>
</dbReference>
<keyword evidence="7 12" id="KW-0547">Nucleotide-binding</keyword>
<dbReference type="AlphaFoldDB" id="A0A2X0MAQ3"/>
<dbReference type="CDD" id="cd00806">
    <property type="entry name" value="TrpRS_core"/>
    <property type="match status" value="1"/>
</dbReference>
<dbReference type="PRINTS" id="PR01039">
    <property type="entry name" value="TRNASYNTHTRP"/>
</dbReference>
<protein>
    <recommendedName>
        <fullName evidence="4">Tryptophan--tRNA ligase, cytoplasmic</fullName>
        <ecNumber evidence="3">6.1.1.2</ecNumber>
    </recommendedName>
    <alternativeName>
        <fullName evidence="11">Tryptophanyl-tRNA synthetase</fullName>
    </alternativeName>
</protein>
<proteinExistence type="inferred from homology"/>
<comment type="similarity">
    <text evidence="2 12">Belongs to the class-I aminoacyl-tRNA synthetase family.</text>
</comment>
<dbReference type="InterPro" id="IPR014729">
    <property type="entry name" value="Rossmann-like_a/b/a_fold"/>
</dbReference>
<dbReference type="FunFam" id="3.40.50.620:FF:000033">
    <property type="entry name" value="tryptophan--tRNA ligase, cytoplasmic"/>
    <property type="match status" value="1"/>
</dbReference>
<keyword evidence="5" id="KW-0963">Cytoplasm</keyword>
<evidence type="ECO:0000256" key="7">
    <source>
        <dbReference type="ARBA" id="ARBA00022741"/>
    </source>
</evidence>
<dbReference type="GO" id="GO:0004830">
    <property type="term" value="F:tryptophan-tRNA ligase activity"/>
    <property type="evidence" value="ECO:0007669"/>
    <property type="project" value="UniProtKB-EC"/>
</dbReference>
<dbReference type="SUPFAM" id="SSF52374">
    <property type="entry name" value="Nucleotidylyl transferase"/>
    <property type="match status" value="1"/>
</dbReference>
<evidence type="ECO:0000313" key="15">
    <source>
        <dbReference type="Proteomes" id="UP000249464"/>
    </source>
</evidence>
<dbReference type="GO" id="GO:0005524">
    <property type="term" value="F:ATP binding"/>
    <property type="evidence" value="ECO:0007669"/>
    <property type="project" value="UniProtKB-KW"/>
</dbReference>
<name>A0A2X0MAQ3_9BASI</name>
<dbReference type="EMBL" id="FQNC01000045">
    <property type="protein sequence ID" value="SGY62314.1"/>
    <property type="molecule type" value="Genomic_DNA"/>
</dbReference>
<sequence length="589" mass="65199">MSSSTNAGSSSSRSSNTGLHARTGSIKRTPSDLSRDLASVDLPPPSAITAAESQSKNSQRRNTVEKELDELDLDEPEALSMASRRRIDEATQDAVAQAMASLELGIPERIARASARADGVKTPIPPQRTEAVAIEVSSPTLEYSDSNNPFAAAAQADLDAQAAGGASSETPAAQVVTPWDVQGATVEGKQVAIDYDHLIKDFGTRKIDDELLKRFEKLTGRKPHMLLRRGTFFSHRQVYLELNLILDQYEKGLPFYLYTGRGPSSDSLHLGHMIPFVFTQWLQEVFDVPLVVQLTDDEKFLFKPDLKLEQVEQFAFQNAKDVIACGFNLEKTFIFSDLDYVGSVLQRGAFYRNVVRVSRLITARQSQQTFGFKLEDNVGKWHFVSVQAAPSFSSSFPQIFGTKTDVPCLIPCAIDQDPYFRLTREAAPRLKYKKPALIHAKFIPSLLGAQSKMSASIDSTSIFMTDTAKQIKDKINKYAFSGGQTSVEEHRRIGGDPDVDVSYQYLTFFLEDDEELARISADYRSGKLLTGELKAMTIKLLQDFVKGFQDRKAAVTDDICRSFMDGTRKIDPTVVPRGTDTTTASPPTL</sequence>
<dbReference type="Gene3D" id="3.40.50.620">
    <property type="entry name" value="HUPs"/>
    <property type="match status" value="1"/>
</dbReference>
<evidence type="ECO:0000256" key="2">
    <source>
        <dbReference type="ARBA" id="ARBA00005594"/>
    </source>
</evidence>
<evidence type="ECO:0000256" key="8">
    <source>
        <dbReference type="ARBA" id="ARBA00022840"/>
    </source>
</evidence>
<evidence type="ECO:0000256" key="6">
    <source>
        <dbReference type="ARBA" id="ARBA00022598"/>
    </source>
</evidence>
<feature type="region of interest" description="Disordered" evidence="13">
    <location>
        <begin position="1"/>
        <end position="77"/>
    </location>
</feature>
<dbReference type="InterPro" id="IPR001412">
    <property type="entry name" value="aa-tRNA-synth_I_CS"/>
</dbReference>
<dbReference type="GO" id="GO:0005737">
    <property type="term" value="C:cytoplasm"/>
    <property type="evidence" value="ECO:0007669"/>
    <property type="project" value="UniProtKB-SubCell"/>
</dbReference>
<keyword evidence="8 12" id="KW-0067">ATP-binding</keyword>
<evidence type="ECO:0000256" key="4">
    <source>
        <dbReference type="ARBA" id="ARBA00013782"/>
    </source>
</evidence>
<comment type="subcellular location">
    <subcellularLocation>
        <location evidence="1">Cytoplasm</location>
    </subcellularLocation>
</comment>
<keyword evidence="6 12" id="KW-0436">Ligase</keyword>
<keyword evidence="10 12" id="KW-0030">Aminoacyl-tRNA synthetase</keyword>
<evidence type="ECO:0000256" key="5">
    <source>
        <dbReference type="ARBA" id="ARBA00022490"/>
    </source>
</evidence>
<dbReference type="GO" id="GO:0006436">
    <property type="term" value="P:tryptophanyl-tRNA aminoacylation"/>
    <property type="evidence" value="ECO:0007669"/>
    <property type="project" value="InterPro"/>
</dbReference>
<evidence type="ECO:0000256" key="1">
    <source>
        <dbReference type="ARBA" id="ARBA00004496"/>
    </source>
</evidence>
<keyword evidence="15" id="KW-1185">Reference proteome</keyword>
<feature type="compositionally biased region" description="Polar residues" evidence="13">
    <location>
        <begin position="51"/>
        <end position="61"/>
    </location>
</feature>
<evidence type="ECO:0000256" key="3">
    <source>
        <dbReference type="ARBA" id="ARBA00013161"/>
    </source>
</evidence>
<dbReference type="InterPro" id="IPR002306">
    <property type="entry name" value="Trp-tRNA-ligase"/>
</dbReference>
<dbReference type="InterPro" id="IPR002305">
    <property type="entry name" value="aa-tRNA-synth_Ic"/>
</dbReference>
<dbReference type="PANTHER" id="PTHR10055:SF1">
    <property type="entry name" value="TRYPTOPHAN--TRNA LIGASE, CYTOPLASMIC"/>
    <property type="match status" value="1"/>
</dbReference>
<dbReference type="EC" id="6.1.1.2" evidence="3"/>
<gene>
    <name evidence="14" type="primary">BQ5605_C007g04676</name>
    <name evidence="14" type="ORF">BQ5605_C007G04676</name>
</gene>
<dbReference type="STRING" id="796604.A0A2X0MAQ3"/>